<dbReference type="NCBIfam" id="TIGR01076">
    <property type="entry name" value="sortase_fam"/>
    <property type="match status" value="1"/>
</dbReference>
<dbReference type="InterPro" id="IPR023365">
    <property type="entry name" value="Sortase_dom-sf"/>
</dbReference>
<accession>A0AAW5YV85</accession>
<gene>
    <name evidence="3" type="ORF">PF586_05990</name>
</gene>
<dbReference type="CDD" id="cd00004">
    <property type="entry name" value="Sortase"/>
    <property type="match status" value="1"/>
</dbReference>
<sequence>MLAGLLLAHNLIEDYRAGSSAKEIVRTIEQAPKTAKAKKSGKSTIKVNGTDYSGYLNFPTLNLTLPVASKWRFSQLEVSPATYTGTAKDRDWTVAGHNFVNHFGRLNQLKVGDKVYFEAAAGQRYVYQVQKMEVLQPTAISKIVQSKYDLSLFTCTYDGTTRFTVRCRFLQIK</sequence>
<name>A0AAW5YV85_9LACO</name>
<dbReference type="AlphaFoldDB" id="A0AAW5YV85"/>
<dbReference type="Pfam" id="PF04203">
    <property type="entry name" value="Sortase"/>
    <property type="match status" value="1"/>
</dbReference>
<comment type="caution">
    <text evidence="3">The sequence shown here is derived from an EMBL/GenBank/DDBJ whole genome shotgun (WGS) entry which is preliminary data.</text>
</comment>
<evidence type="ECO:0000256" key="2">
    <source>
        <dbReference type="PIRSR" id="PIRSR605754-1"/>
    </source>
</evidence>
<dbReference type="RefSeq" id="WP_271024563.1">
    <property type="nucleotide sequence ID" value="NZ_JAQIEY010000015.1"/>
</dbReference>
<dbReference type="EMBL" id="JAQIEY010000015">
    <property type="protein sequence ID" value="MDA3768009.1"/>
    <property type="molecule type" value="Genomic_DNA"/>
</dbReference>
<dbReference type="Proteomes" id="UP001210502">
    <property type="component" value="Unassembled WGS sequence"/>
</dbReference>
<evidence type="ECO:0000313" key="4">
    <source>
        <dbReference type="Proteomes" id="UP001210502"/>
    </source>
</evidence>
<proteinExistence type="predicted"/>
<feature type="active site" description="Acyl-thioester intermediate" evidence="2">
    <location>
        <position position="155"/>
    </location>
</feature>
<feature type="active site" description="Proton donor/acceptor" evidence="2">
    <location>
        <position position="97"/>
    </location>
</feature>
<dbReference type="GO" id="GO:0016787">
    <property type="term" value="F:hydrolase activity"/>
    <property type="evidence" value="ECO:0007669"/>
    <property type="project" value="UniProtKB-KW"/>
</dbReference>
<protein>
    <submittedName>
        <fullName evidence="3">Sortase</fullName>
    </submittedName>
</protein>
<evidence type="ECO:0000313" key="3">
    <source>
        <dbReference type="EMBL" id="MDA3768009.1"/>
    </source>
</evidence>
<evidence type="ECO:0000256" key="1">
    <source>
        <dbReference type="ARBA" id="ARBA00022801"/>
    </source>
</evidence>
<dbReference type="InterPro" id="IPR005754">
    <property type="entry name" value="Sortase"/>
</dbReference>
<dbReference type="Gene3D" id="2.40.260.10">
    <property type="entry name" value="Sortase"/>
    <property type="match status" value="1"/>
</dbReference>
<keyword evidence="1" id="KW-0378">Hydrolase</keyword>
<organism evidence="3 4">
    <name type="scientific">Lactobacillus delbrueckii</name>
    <dbReference type="NCBI Taxonomy" id="1584"/>
    <lineage>
        <taxon>Bacteria</taxon>
        <taxon>Bacillati</taxon>
        <taxon>Bacillota</taxon>
        <taxon>Bacilli</taxon>
        <taxon>Lactobacillales</taxon>
        <taxon>Lactobacillaceae</taxon>
        <taxon>Lactobacillus</taxon>
    </lineage>
</organism>
<dbReference type="SUPFAM" id="SSF63817">
    <property type="entry name" value="Sortase"/>
    <property type="match status" value="1"/>
</dbReference>
<reference evidence="3" key="1">
    <citation type="submission" date="2023-01" db="EMBL/GenBank/DDBJ databases">
        <title>Sequencing of the bacterial strains from artisanal fermented milk Matsoni.</title>
        <authorList>
            <person name="Rozman V."/>
            <person name="Accetto T."/>
            <person name="Bogovic Matijasic B."/>
        </authorList>
    </citation>
    <scope>NUCLEOTIDE SEQUENCE</scope>
    <source>
        <strain evidence="3">Lbl333</strain>
    </source>
</reference>